<protein>
    <submittedName>
        <fullName evidence="1">Uncharacterized protein</fullName>
    </submittedName>
</protein>
<organism evidence="1">
    <name type="scientific">viral metagenome</name>
    <dbReference type="NCBI Taxonomy" id="1070528"/>
    <lineage>
        <taxon>unclassified sequences</taxon>
        <taxon>metagenomes</taxon>
        <taxon>organismal metagenomes</taxon>
    </lineage>
</organism>
<dbReference type="AlphaFoldDB" id="A0A6M3LUB1"/>
<sequence>MKEQEDKIDVKHIRQMAIEMSIGTNYHPVTFWNGKEKETVVAVRK</sequence>
<dbReference type="EMBL" id="MT143411">
    <property type="protein sequence ID" value="QJA96551.1"/>
    <property type="molecule type" value="Genomic_DNA"/>
</dbReference>
<name>A0A6M3LUB1_9ZZZZ</name>
<evidence type="ECO:0000313" key="1">
    <source>
        <dbReference type="EMBL" id="QJA96551.1"/>
    </source>
</evidence>
<accession>A0A6M3LUB1</accession>
<proteinExistence type="predicted"/>
<gene>
    <name evidence="1" type="ORF">MM415B08046_0006</name>
</gene>
<reference evidence="1" key="1">
    <citation type="submission" date="2020-03" db="EMBL/GenBank/DDBJ databases">
        <title>The deep terrestrial virosphere.</title>
        <authorList>
            <person name="Holmfeldt K."/>
            <person name="Nilsson E."/>
            <person name="Simone D."/>
            <person name="Lopez-Fernandez M."/>
            <person name="Wu X."/>
            <person name="de Brujin I."/>
            <person name="Lundin D."/>
            <person name="Andersson A."/>
            <person name="Bertilsson S."/>
            <person name="Dopson M."/>
        </authorList>
    </citation>
    <scope>NUCLEOTIDE SEQUENCE</scope>
    <source>
        <strain evidence="1">MM415B08046</strain>
    </source>
</reference>